<dbReference type="Proteomes" id="UP000265355">
    <property type="component" value="Unassembled WGS sequence"/>
</dbReference>
<protein>
    <submittedName>
        <fullName evidence="2">Uncharacterized protein</fullName>
    </submittedName>
</protein>
<gene>
    <name evidence="2" type="ORF">DZF98_15210</name>
</gene>
<accession>A0ABX9N4E6</accession>
<proteinExistence type="predicted"/>
<evidence type="ECO:0000313" key="2">
    <source>
        <dbReference type="EMBL" id="RII88367.1"/>
    </source>
</evidence>
<feature type="region of interest" description="Disordered" evidence="1">
    <location>
        <begin position="1"/>
        <end position="24"/>
    </location>
</feature>
<comment type="caution">
    <text evidence="2">The sequence shown here is derived from an EMBL/GenBank/DDBJ whole genome shotgun (WGS) entry which is preliminary data.</text>
</comment>
<evidence type="ECO:0000256" key="1">
    <source>
        <dbReference type="SAM" id="MobiDB-lite"/>
    </source>
</evidence>
<feature type="non-terminal residue" evidence="2">
    <location>
        <position position="1"/>
    </location>
</feature>
<dbReference type="RefSeq" id="WP_220452735.1">
    <property type="nucleotide sequence ID" value="NZ_QWEE01000451.1"/>
</dbReference>
<reference evidence="2 3" key="1">
    <citation type="submission" date="2018-08" db="EMBL/GenBank/DDBJ databases">
        <title>Genome Sequence of Clavibacter michiganensis Subspecies type strains, and the Atypical Peach-Colored Strains Isolated from Tomato.</title>
        <authorList>
            <person name="Osdaghi E."/>
            <person name="Portier P."/>
            <person name="Briand M."/>
            <person name="Jacques M.-A."/>
        </authorList>
    </citation>
    <scope>NUCLEOTIDE SEQUENCE [LARGE SCALE GENOMIC DNA]</scope>
    <source>
        <strain evidence="2 3">CFBP 8216</strain>
    </source>
</reference>
<name>A0ABX9N4E6_9MICO</name>
<dbReference type="EMBL" id="QWEE01000451">
    <property type="protein sequence ID" value="RII88367.1"/>
    <property type="molecule type" value="Genomic_DNA"/>
</dbReference>
<keyword evidence="3" id="KW-1185">Reference proteome</keyword>
<evidence type="ECO:0000313" key="3">
    <source>
        <dbReference type="Proteomes" id="UP000265355"/>
    </source>
</evidence>
<sequence length="59" mass="6251">DAIAAALDGRAPDPAEGRALAGSHDWDDVARRHEAFYRATGTEGDRGQAVHLADHLGSR</sequence>
<organism evidence="2 3">
    <name type="scientific">Clavibacter californiensis</name>
    <dbReference type="NCBI Taxonomy" id="1401995"/>
    <lineage>
        <taxon>Bacteria</taxon>
        <taxon>Bacillati</taxon>
        <taxon>Actinomycetota</taxon>
        <taxon>Actinomycetes</taxon>
        <taxon>Micrococcales</taxon>
        <taxon>Microbacteriaceae</taxon>
        <taxon>Clavibacter</taxon>
    </lineage>
</organism>